<dbReference type="AlphaFoldDB" id="A0AAV6ZLB6"/>
<dbReference type="EMBL" id="WNYA01000081">
    <property type="protein sequence ID" value="KAG8550129.1"/>
    <property type="molecule type" value="Genomic_DNA"/>
</dbReference>
<evidence type="ECO:0000256" key="1">
    <source>
        <dbReference type="SAM" id="MobiDB-lite"/>
    </source>
</evidence>
<accession>A0AAV6ZLB6</accession>
<feature type="region of interest" description="Disordered" evidence="1">
    <location>
        <begin position="78"/>
        <end position="98"/>
    </location>
</feature>
<sequence>MVWVSGSSEPPREMVLADTWDRSLSGSWFSPEPAAKRVGLAAAGYHQVVPQVRLVRGGSRGRGTLAEENLVVRNRVRAAGRDARSSPNTGLATGGPSR</sequence>
<gene>
    <name evidence="2" type="ORF">GDO81_028254</name>
</gene>
<reference evidence="2" key="1">
    <citation type="thesis" date="2020" institute="ProQuest LLC" country="789 East Eisenhower Parkway, Ann Arbor, MI, USA">
        <title>Comparative Genomics and Chromosome Evolution.</title>
        <authorList>
            <person name="Mudd A.B."/>
        </authorList>
    </citation>
    <scope>NUCLEOTIDE SEQUENCE</scope>
    <source>
        <strain evidence="2">237g6f4</strain>
        <tissue evidence="2">Blood</tissue>
    </source>
</reference>
<evidence type="ECO:0000313" key="2">
    <source>
        <dbReference type="EMBL" id="KAG8550129.1"/>
    </source>
</evidence>
<protein>
    <submittedName>
        <fullName evidence="2">Uncharacterized protein</fullName>
    </submittedName>
</protein>
<evidence type="ECO:0000313" key="3">
    <source>
        <dbReference type="Proteomes" id="UP000824782"/>
    </source>
</evidence>
<keyword evidence="3" id="KW-1185">Reference proteome</keyword>
<dbReference type="Proteomes" id="UP000824782">
    <property type="component" value="Unassembled WGS sequence"/>
</dbReference>
<comment type="caution">
    <text evidence="2">The sequence shown here is derived from an EMBL/GenBank/DDBJ whole genome shotgun (WGS) entry which is preliminary data.</text>
</comment>
<organism evidence="2 3">
    <name type="scientific">Engystomops pustulosus</name>
    <name type="common">Tungara frog</name>
    <name type="synonym">Physalaemus pustulosus</name>
    <dbReference type="NCBI Taxonomy" id="76066"/>
    <lineage>
        <taxon>Eukaryota</taxon>
        <taxon>Metazoa</taxon>
        <taxon>Chordata</taxon>
        <taxon>Craniata</taxon>
        <taxon>Vertebrata</taxon>
        <taxon>Euteleostomi</taxon>
        <taxon>Amphibia</taxon>
        <taxon>Batrachia</taxon>
        <taxon>Anura</taxon>
        <taxon>Neobatrachia</taxon>
        <taxon>Hyloidea</taxon>
        <taxon>Leptodactylidae</taxon>
        <taxon>Leiuperinae</taxon>
        <taxon>Engystomops</taxon>
    </lineage>
</organism>
<name>A0AAV6ZLB6_ENGPU</name>
<proteinExistence type="predicted"/>